<dbReference type="EMBL" id="QMIG01000038">
    <property type="protein sequence ID" value="RAW09607.1"/>
    <property type="molecule type" value="Genomic_DNA"/>
</dbReference>
<protein>
    <submittedName>
        <fullName evidence="2">Uncharacterized protein</fullName>
    </submittedName>
</protein>
<reference evidence="2 3" key="1">
    <citation type="submission" date="2018-06" db="EMBL/GenBank/DDBJ databases">
        <title>Phytoactinopolyspora halophila sp. nov., a novel halophilic actinomycete isolated from a saline soil in China.</title>
        <authorList>
            <person name="Tang S.-K."/>
        </authorList>
    </citation>
    <scope>NUCLEOTIDE SEQUENCE [LARGE SCALE GENOMIC DNA]</scope>
    <source>
        <strain evidence="2 3">YIM 96934</strain>
    </source>
</reference>
<organism evidence="2 3">
    <name type="scientific">Phytoactinopolyspora halophila</name>
    <dbReference type="NCBI Taxonomy" id="1981511"/>
    <lineage>
        <taxon>Bacteria</taxon>
        <taxon>Bacillati</taxon>
        <taxon>Actinomycetota</taxon>
        <taxon>Actinomycetes</taxon>
        <taxon>Jiangellales</taxon>
        <taxon>Jiangellaceae</taxon>
        <taxon>Phytoactinopolyspora</taxon>
    </lineage>
</organism>
<feature type="compositionally biased region" description="Low complexity" evidence="1">
    <location>
        <begin position="42"/>
        <end position="59"/>
    </location>
</feature>
<feature type="region of interest" description="Disordered" evidence="1">
    <location>
        <begin position="35"/>
        <end position="60"/>
    </location>
</feature>
<dbReference type="AlphaFoldDB" id="A0A329QBI6"/>
<comment type="caution">
    <text evidence="2">The sequence shown here is derived from an EMBL/GenBank/DDBJ whole genome shotgun (WGS) entry which is preliminary data.</text>
</comment>
<evidence type="ECO:0000256" key="1">
    <source>
        <dbReference type="SAM" id="MobiDB-lite"/>
    </source>
</evidence>
<dbReference type="Proteomes" id="UP000250462">
    <property type="component" value="Unassembled WGS sequence"/>
</dbReference>
<sequence>MPRHASTAPREGTRLARVTAVLGLFLAATLTACGSEGDETAASEGSASEGSAGEQSDAGTSQEDQILAFYQCLRDQGIDVEDPQGLGHDGGMAAAPDGIDPDDPQHREAVETCQEELPPIEDGADSMGENLADTESMIEFVECMRDNGFDMPDPDSEGGLTIPEGVDPDSAKWKDALEECQEHISGGGVRIRR</sequence>
<proteinExistence type="predicted"/>
<keyword evidence="3" id="KW-1185">Reference proteome</keyword>
<evidence type="ECO:0000313" key="2">
    <source>
        <dbReference type="EMBL" id="RAW09607.1"/>
    </source>
</evidence>
<accession>A0A329QBI6</accession>
<gene>
    <name evidence="2" type="ORF">DPM12_20715</name>
</gene>
<dbReference type="PROSITE" id="PS51257">
    <property type="entry name" value="PROKAR_LIPOPROTEIN"/>
    <property type="match status" value="1"/>
</dbReference>
<feature type="region of interest" description="Disordered" evidence="1">
    <location>
        <begin position="79"/>
        <end position="105"/>
    </location>
</feature>
<dbReference type="RefSeq" id="WP_112260262.1">
    <property type="nucleotide sequence ID" value="NZ_QMIG01000038.1"/>
</dbReference>
<evidence type="ECO:0000313" key="3">
    <source>
        <dbReference type="Proteomes" id="UP000250462"/>
    </source>
</evidence>
<name>A0A329QBI6_9ACTN</name>
<feature type="region of interest" description="Disordered" evidence="1">
    <location>
        <begin position="146"/>
        <end position="170"/>
    </location>
</feature>
<dbReference type="OrthoDB" id="7949713at2"/>